<dbReference type="Proteomes" id="UP000177309">
    <property type="component" value="Unassembled WGS sequence"/>
</dbReference>
<organism evidence="1 2">
    <name type="scientific">candidate division WOR-1 bacterium RIFOXYC2_FULL_41_25</name>
    <dbReference type="NCBI Taxonomy" id="1802586"/>
    <lineage>
        <taxon>Bacteria</taxon>
        <taxon>Bacillati</taxon>
        <taxon>Saganbacteria</taxon>
    </lineage>
</organism>
<proteinExistence type="predicted"/>
<name>A0A1F4TNS3_UNCSA</name>
<sequence length="64" mass="7394">MVQKTRNLFDPASKQPSLILYTGNDQWVEPNIIKARECLVSDKLPEADPGCEYCGYRKDAREYE</sequence>
<dbReference type="EMBL" id="MEUI01000019">
    <property type="protein sequence ID" value="OGC34362.1"/>
    <property type="molecule type" value="Genomic_DNA"/>
</dbReference>
<gene>
    <name evidence="1" type="ORF">A2462_07895</name>
</gene>
<comment type="caution">
    <text evidence="1">The sequence shown here is derived from an EMBL/GenBank/DDBJ whole genome shotgun (WGS) entry which is preliminary data.</text>
</comment>
<reference evidence="1 2" key="1">
    <citation type="journal article" date="2016" name="Nat. Commun.">
        <title>Thousands of microbial genomes shed light on interconnected biogeochemical processes in an aquifer system.</title>
        <authorList>
            <person name="Anantharaman K."/>
            <person name="Brown C.T."/>
            <person name="Hug L.A."/>
            <person name="Sharon I."/>
            <person name="Castelle C.J."/>
            <person name="Probst A.J."/>
            <person name="Thomas B.C."/>
            <person name="Singh A."/>
            <person name="Wilkins M.J."/>
            <person name="Karaoz U."/>
            <person name="Brodie E.L."/>
            <person name="Williams K.H."/>
            <person name="Hubbard S.S."/>
            <person name="Banfield J.F."/>
        </authorList>
    </citation>
    <scope>NUCLEOTIDE SEQUENCE [LARGE SCALE GENOMIC DNA]</scope>
</reference>
<dbReference type="AlphaFoldDB" id="A0A1F4TNS3"/>
<accession>A0A1F4TNS3</accession>
<protein>
    <submittedName>
        <fullName evidence="1">Uncharacterized protein</fullName>
    </submittedName>
</protein>
<evidence type="ECO:0000313" key="1">
    <source>
        <dbReference type="EMBL" id="OGC34362.1"/>
    </source>
</evidence>
<evidence type="ECO:0000313" key="2">
    <source>
        <dbReference type="Proteomes" id="UP000177309"/>
    </source>
</evidence>